<evidence type="ECO:0000256" key="6">
    <source>
        <dbReference type="ARBA" id="ARBA00022692"/>
    </source>
</evidence>
<dbReference type="Pfam" id="PF03934">
    <property type="entry name" value="T2SSK"/>
    <property type="match status" value="1"/>
</dbReference>
<dbReference type="KEGG" id="lfp:Y981_04240"/>
<dbReference type="OrthoDB" id="9788973at2"/>
<keyword evidence="5" id="KW-0997">Cell inner membrane</keyword>
<feature type="domain" description="T2SS protein K second SAM-like" evidence="11">
    <location>
        <begin position="222"/>
        <end position="252"/>
    </location>
</feature>
<dbReference type="HOGENOM" id="CLU_057294_1_2_0"/>
<evidence type="ECO:0000256" key="7">
    <source>
        <dbReference type="ARBA" id="ARBA00022927"/>
    </source>
</evidence>
<evidence type="ECO:0000256" key="3">
    <source>
        <dbReference type="ARBA" id="ARBA00022448"/>
    </source>
</evidence>
<accession>A0A059XTZ6</accession>
<evidence type="ECO:0000313" key="14">
    <source>
        <dbReference type="Proteomes" id="UP000027059"/>
    </source>
</evidence>
<dbReference type="Gene3D" id="1.10.40.60">
    <property type="entry name" value="EpsJ-like"/>
    <property type="match status" value="2"/>
</dbReference>
<dbReference type="AlphaFoldDB" id="A0A059XTZ6"/>
<dbReference type="RefSeq" id="WP_014960703.1">
    <property type="nucleotide sequence ID" value="NZ_CP007243.1"/>
</dbReference>
<keyword evidence="8 10" id="KW-1133">Transmembrane helix</keyword>
<dbReference type="Proteomes" id="UP000027059">
    <property type="component" value="Chromosome"/>
</dbReference>
<dbReference type="SUPFAM" id="SSF81585">
    <property type="entry name" value="PsbU/PolX domain-like"/>
    <property type="match status" value="1"/>
</dbReference>
<protein>
    <submittedName>
        <fullName evidence="13">General secretion pathway protein GspK</fullName>
    </submittedName>
</protein>
<dbReference type="PIRSF" id="PIRSF002786">
    <property type="entry name" value="XcpX"/>
    <property type="match status" value="1"/>
</dbReference>
<dbReference type="InterPro" id="IPR038072">
    <property type="entry name" value="GspK_central_sf"/>
</dbReference>
<dbReference type="EMBL" id="CP007243">
    <property type="protein sequence ID" value="AIA30273.1"/>
    <property type="molecule type" value="Genomic_DNA"/>
</dbReference>
<evidence type="ECO:0000313" key="13">
    <source>
        <dbReference type="EMBL" id="AIA30273.1"/>
    </source>
</evidence>
<evidence type="ECO:0000259" key="12">
    <source>
        <dbReference type="Pfam" id="PF21687"/>
    </source>
</evidence>
<reference evidence="13 14" key="2">
    <citation type="journal article" date="2015" name="Biomed. Res. Int.">
        <title>Effects of Arsenite Resistance on the Growth and Functional Gene Expression of Leptospirillum ferriphilum and Acidithiobacillus thiooxidans in Pure Culture and Coculture.</title>
        <authorList>
            <person name="Jiang H."/>
            <person name="Liang Y."/>
            <person name="Yin H."/>
            <person name="Xiao Y."/>
            <person name="Guo X."/>
            <person name="Xu Y."/>
            <person name="Hu Q."/>
            <person name="Liu H."/>
            <person name="Liu X."/>
        </authorList>
    </citation>
    <scope>NUCLEOTIDE SEQUENCE [LARGE SCALE GENOMIC DNA]</scope>
    <source>
        <strain evidence="13 14">YSK</strain>
    </source>
</reference>
<dbReference type="SUPFAM" id="SSF54523">
    <property type="entry name" value="Pili subunits"/>
    <property type="match status" value="1"/>
</dbReference>
<dbReference type="InterPro" id="IPR049031">
    <property type="entry name" value="T2SSK_SAM-like_1st"/>
</dbReference>
<keyword evidence="3" id="KW-0813">Transport</keyword>
<dbReference type="PANTHER" id="PTHR38831">
    <property type="entry name" value="TYPE II SECRETION SYSTEM PROTEIN K"/>
    <property type="match status" value="1"/>
</dbReference>
<evidence type="ECO:0000256" key="4">
    <source>
        <dbReference type="ARBA" id="ARBA00022475"/>
    </source>
</evidence>
<dbReference type="InterPro" id="IPR045584">
    <property type="entry name" value="Pilin-like"/>
</dbReference>
<dbReference type="NCBIfam" id="NF037980">
    <property type="entry name" value="T2SS_GspK"/>
    <property type="match status" value="1"/>
</dbReference>
<reference evidence="14" key="1">
    <citation type="submission" date="2014-02" db="EMBL/GenBank/DDBJ databases">
        <title>Complete genome sequence and comparative genomic analysis of the nitrogen-fixing bacterium Leptospirillum ferriphilum YSK.</title>
        <authorList>
            <person name="Guo X."/>
            <person name="Yin H."/>
            <person name="Liang Y."/>
            <person name="Hu Q."/>
            <person name="Ma L."/>
            <person name="Xiao Y."/>
            <person name="Zhang X."/>
            <person name="Qiu G."/>
            <person name="Liu X."/>
        </authorList>
    </citation>
    <scope>NUCLEOTIDE SEQUENCE [LARGE SCALE GENOMIC DNA]</scope>
    <source>
        <strain evidence="14">YSK</strain>
    </source>
</reference>
<proteinExistence type="inferred from homology"/>
<keyword evidence="6 10" id="KW-0812">Transmembrane</keyword>
<evidence type="ECO:0000256" key="9">
    <source>
        <dbReference type="ARBA" id="ARBA00023136"/>
    </source>
</evidence>
<evidence type="ECO:0000256" key="2">
    <source>
        <dbReference type="ARBA" id="ARBA00007246"/>
    </source>
</evidence>
<evidence type="ECO:0000256" key="8">
    <source>
        <dbReference type="ARBA" id="ARBA00022989"/>
    </source>
</evidence>
<dbReference type="SUPFAM" id="SSF158544">
    <property type="entry name" value="GspK insert domain-like"/>
    <property type="match status" value="1"/>
</dbReference>
<dbReference type="Pfam" id="PF21687">
    <property type="entry name" value="T2SSK_1st"/>
    <property type="match status" value="1"/>
</dbReference>
<comment type="similarity">
    <text evidence="2">Belongs to the GSP K family.</text>
</comment>
<feature type="domain" description="T2SS protein K first SAM-like" evidence="12">
    <location>
        <begin position="120"/>
        <end position="216"/>
    </location>
</feature>
<feature type="transmembrane region" description="Helical" evidence="10">
    <location>
        <begin position="20"/>
        <end position="40"/>
    </location>
</feature>
<dbReference type="PANTHER" id="PTHR38831:SF2">
    <property type="entry name" value="TYPE II SECRETION SYSTEM PROTEIN K"/>
    <property type="match status" value="1"/>
</dbReference>
<sequence length="346" mass="36764">MFKVSSPPEKSEGFLKDRGFALVLALFMVALITLLVLRFVSQSRETLREAEIFRDQTQAYYLARASIEAGKVLLVSSTLAAQQSGQNYTAFNQPWATPIINYPIGHEGFLSGRIVDESSKLDINLLGQNQFGGTSQAQLQFERLFSLVGADPGLIPAIIQWVTPVPTGSSAGGGPYQSMIPPYRPRGGPIGALSELHQVAGMTEAQYQALEPYITASSGGQVNVNTASAVVLESLDPGISPAIANQIIQGRPYTSLSMLSSILGPSIFANIEGLITVQSSVFSLQAVGTVGNTRQAIRAILSVNGMQTQVLSYRMGGTRLLGQIETLLKEDTSSGAPTALTSGTLP</sequence>
<keyword evidence="9 10" id="KW-0472">Membrane</keyword>
<dbReference type="GO" id="GO:0005886">
    <property type="term" value="C:plasma membrane"/>
    <property type="evidence" value="ECO:0007669"/>
    <property type="project" value="UniProtKB-SubCell"/>
</dbReference>
<dbReference type="GO" id="GO:0009306">
    <property type="term" value="P:protein secretion"/>
    <property type="evidence" value="ECO:0007669"/>
    <property type="project" value="InterPro"/>
</dbReference>
<keyword evidence="4" id="KW-1003">Cell membrane</keyword>
<comment type="subcellular location">
    <subcellularLocation>
        <location evidence="1">Cell inner membrane</location>
    </subcellularLocation>
</comment>
<name>A0A059XTZ6_9BACT</name>
<keyword evidence="14" id="KW-1185">Reference proteome</keyword>
<organism evidence="13 14">
    <name type="scientific">Leptospirillum ferriphilum YSK</name>
    <dbReference type="NCBI Taxonomy" id="1441628"/>
    <lineage>
        <taxon>Bacteria</taxon>
        <taxon>Pseudomonadati</taxon>
        <taxon>Nitrospirota</taxon>
        <taxon>Nitrospiria</taxon>
        <taxon>Nitrospirales</taxon>
        <taxon>Nitrospiraceae</taxon>
        <taxon>Leptospirillum</taxon>
    </lineage>
</organism>
<evidence type="ECO:0000259" key="11">
    <source>
        <dbReference type="Pfam" id="PF03934"/>
    </source>
</evidence>
<keyword evidence="7" id="KW-0653">Protein transport</keyword>
<evidence type="ECO:0000256" key="10">
    <source>
        <dbReference type="SAM" id="Phobius"/>
    </source>
</evidence>
<dbReference type="Gene3D" id="3.30.1300.30">
    <property type="entry name" value="GSPII I/J protein-like"/>
    <property type="match status" value="1"/>
</dbReference>
<dbReference type="InterPro" id="IPR049179">
    <property type="entry name" value="T2SSK_SAM-like_2nd"/>
</dbReference>
<gene>
    <name evidence="13" type="ORF">Y981_04240</name>
</gene>
<evidence type="ECO:0000256" key="5">
    <source>
        <dbReference type="ARBA" id="ARBA00022519"/>
    </source>
</evidence>
<evidence type="ECO:0000256" key="1">
    <source>
        <dbReference type="ARBA" id="ARBA00004533"/>
    </source>
</evidence>
<dbReference type="InterPro" id="IPR005628">
    <property type="entry name" value="GspK"/>
</dbReference>